<dbReference type="PANTHER" id="PTHR44757">
    <property type="entry name" value="DIGUANYLATE CYCLASE DGCP"/>
    <property type="match status" value="1"/>
</dbReference>
<protein>
    <submittedName>
        <fullName evidence="5">EAL domain-containing protein</fullName>
    </submittedName>
</protein>
<dbReference type="SMART" id="SM01080">
    <property type="entry name" value="CHASE2"/>
    <property type="match status" value="1"/>
</dbReference>
<keyword evidence="1" id="KW-0812">Transmembrane</keyword>
<keyword evidence="1" id="KW-1133">Transmembrane helix</keyword>
<dbReference type="Pfam" id="PF00989">
    <property type="entry name" value="PAS"/>
    <property type="match status" value="1"/>
</dbReference>
<dbReference type="Gene3D" id="3.30.450.20">
    <property type="entry name" value="PAS domain"/>
    <property type="match status" value="1"/>
</dbReference>
<feature type="transmembrane region" description="Helical" evidence="1">
    <location>
        <begin position="335"/>
        <end position="355"/>
    </location>
</feature>
<keyword evidence="6" id="KW-1185">Reference proteome</keyword>
<dbReference type="PROSITE" id="PS50112">
    <property type="entry name" value="PAS"/>
    <property type="match status" value="1"/>
</dbReference>
<dbReference type="InterPro" id="IPR000160">
    <property type="entry name" value="GGDEF_dom"/>
</dbReference>
<dbReference type="InterPro" id="IPR052155">
    <property type="entry name" value="Biofilm_reg_signaling"/>
</dbReference>
<dbReference type="InterPro" id="IPR029787">
    <property type="entry name" value="Nucleotide_cyclase"/>
</dbReference>
<dbReference type="SMART" id="SM00267">
    <property type="entry name" value="GGDEF"/>
    <property type="match status" value="1"/>
</dbReference>
<dbReference type="SUPFAM" id="SSF55073">
    <property type="entry name" value="Nucleotide cyclase"/>
    <property type="match status" value="1"/>
</dbReference>
<feature type="transmembrane region" description="Helical" evidence="1">
    <location>
        <begin position="309"/>
        <end position="329"/>
    </location>
</feature>
<evidence type="ECO:0000313" key="6">
    <source>
        <dbReference type="Proteomes" id="UP000291088"/>
    </source>
</evidence>
<evidence type="ECO:0000259" key="2">
    <source>
        <dbReference type="PROSITE" id="PS50112"/>
    </source>
</evidence>
<dbReference type="SUPFAM" id="SSF55785">
    <property type="entry name" value="PYP-like sensor domain (PAS domain)"/>
    <property type="match status" value="1"/>
</dbReference>
<dbReference type="Gene3D" id="3.30.70.270">
    <property type="match status" value="1"/>
</dbReference>
<dbReference type="Pfam" id="PF05226">
    <property type="entry name" value="CHASE2"/>
    <property type="match status" value="1"/>
</dbReference>
<gene>
    <name evidence="5" type="ORF">EUU22_09335</name>
</gene>
<comment type="caution">
    <text evidence="5">The sequence shown here is derived from an EMBL/GenBank/DDBJ whole genome shotgun (WGS) entry which is preliminary data.</text>
</comment>
<dbReference type="GO" id="GO:0006355">
    <property type="term" value="P:regulation of DNA-templated transcription"/>
    <property type="evidence" value="ECO:0007669"/>
    <property type="project" value="InterPro"/>
</dbReference>
<dbReference type="InterPro" id="IPR013767">
    <property type="entry name" value="PAS_fold"/>
</dbReference>
<dbReference type="Pfam" id="PF00990">
    <property type="entry name" value="GGDEF"/>
    <property type="match status" value="1"/>
</dbReference>
<dbReference type="Pfam" id="PF00563">
    <property type="entry name" value="EAL"/>
    <property type="match status" value="1"/>
</dbReference>
<dbReference type="PROSITE" id="PS50883">
    <property type="entry name" value="EAL"/>
    <property type="match status" value="1"/>
</dbReference>
<feature type="domain" description="GGDEF" evidence="4">
    <location>
        <begin position="534"/>
        <end position="666"/>
    </location>
</feature>
<dbReference type="SUPFAM" id="SSF141868">
    <property type="entry name" value="EAL domain-like"/>
    <property type="match status" value="1"/>
</dbReference>
<evidence type="ECO:0000256" key="1">
    <source>
        <dbReference type="SAM" id="Phobius"/>
    </source>
</evidence>
<evidence type="ECO:0000259" key="4">
    <source>
        <dbReference type="PROSITE" id="PS50887"/>
    </source>
</evidence>
<dbReference type="Gene3D" id="3.20.20.450">
    <property type="entry name" value="EAL domain"/>
    <property type="match status" value="1"/>
</dbReference>
<dbReference type="EMBL" id="SDVB01000196">
    <property type="protein sequence ID" value="RYC15231.1"/>
    <property type="molecule type" value="Genomic_DNA"/>
</dbReference>
<dbReference type="InterPro" id="IPR043128">
    <property type="entry name" value="Rev_trsase/Diguanyl_cyclase"/>
</dbReference>
<dbReference type="RefSeq" id="WP_129331765.1">
    <property type="nucleotide sequence ID" value="NZ_SDVB01000196.1"/>
</dbReference>
<dbReference type="NCBIfam" id="TIGR00229">
    <property type="entry name" value="sensory_box"/>
    <property type="match status" value="1"/>
</dbReference>
<feature type="domain" description="PAS" evidence="2">
    <location>
        <begin position="375"/>
        <end position="411"/>
    </location>
</feature>
<dbReference type="Proteomes" id="UP000291088">
    <property type="component" value="Unassembled WGS sequence"/>
</dbReference>
<feature type="domain" description="EAL" evidence="3">
    <location>
        <begin position="675"/>
        <end position="925"/>
    </location>
</feature>
<organism evidence="5 6">
    <name type="scientific">Ciceribacter ferrooxidans</name>
    <dbReference type="NCBI Taxonomy" id="2509717"/>
    <lineage>
        <taxon>Bacteria</taxon>
        <taxon>Pseudomonadati</taxon>
        <taxon>Pseudomonadota</taxon>
        <taxon>Alphaproteobacteria</taxon>
        <taxon>Hyphomicrobiales</taxon>
        <taxon>Rhizobiaceae</taxon>
        <taxon>Ciceribacter</taxon>
    </lineage>
</organism>
<proteinExistence type="predicted"/>
<dbReference type="PANTHER" id="PTHR44757:SF2">
    <property type="entry name" value="BIOFILM ARCHITECTURE MAINTENANCE PROTEIN MBAA"/>
    <property type="match status" value="1"/>
</dbReference>
<reference evidence="5 6" key="1">
    <citation type="submission" date="2019-01" db="EMBL/GenBank/DDBJ databases">
        <authorList>
            <person name="Deng T."/>
        </authorList>
    </citation>
    <scope>NUCLEOTIDE SEQUENCE [LARGE SCALE GENOMIC DNA]</scope>
    <source>
        <strain evidence="5 6">F8825</strain>
    </source>
</reference>
<evidence type="ECO:0000259" key="3">
    <source>
        <dbReference type="PROSITE" id="PS50883"/>
    </source>
</evidence>
<dbReference type="InterPro" id="IPR007890">
    <property type="entry name" value="CHASE2"/>
</dbReference>
<dbReference type="InterPro" id="IPR000014">
    <property type="entry name" value="PAS"/>
</dbReference>
<dbReference type="CDD" id="cd01948">
    <property type="entry name" value="EAL"/>
    <property type="match status" value="1"/>
</dbReference>
<dbReference type="SMART" id="SM00052">
    <property type="entry name" value="EAL"/>
    <property type="match status" value="1"/>
</dbReference>
<dbReference type="OrthoDB" id="9814202at2"/>
<sequence>MGALRRLIRRLGRAGTYSVLTALLLLVMPLALPPLGILKGIDLFLTEWRAAAAPRAAGGKFVFVAIDKRSLDQIGVWPWPRDVHAEVVDRLAAAGAADIFLDIDFSTRSTAAADDRLAKALADAGGGVVLPAFVQYRSAGGDTPETVVSRPLPEFEANAWLAAANVAADPDGVVRGLPHGVMLDGQVAQSVAALLAGEPEPSAANFGIDFSISPASVPIFSVSDLLSGRVPAEALSGRSVVVGAYATELKDVFAVPVYGLLGGPMLHILGAETLSQDRVPVPLDPTAYALVIAGLIVLSIRSSRRLTGWLLLPLLGLTAAGVEAAAFYLQQRYSLVLPTAGIQLVLATGLLLYLIEHVDVGNWLAALAQLESRNSQTLLRRVIDDSVDGVVILDHEGRLVEVSRSAETIFGAGLYRALLADFSAAAPLPMQAALERARRQKGEAGALPVDFELELREAGASRYLEGHVAVSLLETAEEAGEPAERPFVTCVTVRDVTARRAYAEKLKALSQYDELTGALRRDELVRRMDAAPCDDWSVFAINLHRFAAINMVLGRSTGDDLLKALVTRLRENAPRGALIARSEGDGFSIAVPSVALAMPPTEFAEHLIGLLSRAFVLGPSVAEIGARIGICVSGEGRDAAGLVAGAEAALDHARKSAGSGYSLHDSDEARRQIRARALEAEMKGALAAGQFFLLYQPQVALADGHLTGAEALVRWRHPEFGVVPPFEFIEIAEASGFICPLGAFVVEEACRQATGWPEHLSVSVNVSPLQFTRMDMVTVVRKALAESGLSPERLHLEITESAFLDVSDEILAQLAALRALGVKIALDDFGTGYSSLGYLARFPLDFIKIDQSFVRRLATDPASLTIVGAVKSLAAGFGARVVCEGIEGEAEWQILAALGCEEGQGYYFGKPQPGEDIRLAAARVPDRKRA</sequence>
<dbReference type="InterPro" id="IPR001633">
    <property type="entry name" value="EAL_dom"/>
</dbReference>
<dbReference type="InterPro" id="IPR035965">
    <property type="entry name" value="PAS-like_dom_sf"/>
</dbReference>
<dbReference type="PROSITE" id="PS50887">
    <property type="entry name" value="GGDEF"/>
    <property type="match status" value="1"/>
</dbReference>
<dbReference type="AlphaFoldDB" id="A0A4Q2TD37"/>
<accession>A0A4Q2TD37</accession>
<name>A0A4Q2TD37_9HYPH</name>
<evidence type="ECO:0000313" key="5">
    <source>
        <dbReference type="EMBL" id="RYC15231.1"/>
    </source>
</evidence>
<dbReference type="InterPro" id="IPR035919">
    <property type="entry name" value="EAL_sf"/>
</dbReference>
<feature type="transmembrane region" description="Helical" evidence="1">
    <location>
        <begin position="12"/>
        <end position="32"/>
    </location>
</feature>
<keyword evidence="1" id="KW-0472">Membrane</keyword>